<accession>A0A8H7QHA7</accession>
<keyword evidence="4" id="KW-1185">Reference proteome</keyword>
<name>A0A8H7QHA7_9FUNG</name>
<comment type="caution">
    <text evidence="2">The sequence shown here is derived from an EMBL/GenBank/DDBJ whole genome shotgun (WGS) entry which is preliminary data.</text>
</comment>
<dbReference type="EMBL" id="JAEPRD010000364">
    <property type="protein sequence ID" value="KAG2191715.1"/>
    <property type="molecule type" value="Genomic_DNA"/>
</dbReference>
<feature type="region of interest" description="Disordered" evidence="1">
    <location>
        <begin position="52"/>
        <end position="73"/>
    </location>
</feature>
<evidence type="ECO:0000313" key="2">
    <source>
        <dbReference type="EMBL" id="KAG2191715.1"/>
    </source>
</evidence>
<evidence type="ECO:0000313" key="3">
    <source>
        <dbReference type="EMBL" id="KAG2209280.1"/>
    </source>
</evidence>
<dbReference type="Proteomes" id="UP000603453">
    <property type="component" value="Unassembled WGS sequence"/>
</dbReference>
<organism evidence="2 4">
    <name type="scientific">Mucor saturninus</name>
    <dbReference type="NCBI Taxonomy" id="64648"/>
    <lineage>
        <taxon>Eukaryota</taxon>
        <taxon>Fungi</taxon>
        <taxon>Fungi incertae sedis</taxon>
        <taxon>Mucoromycota</taxon>
        <taxon>Mucoromycotina</taxon>
        <taxon>Mucoromycetes</taxon>
        <taxon>Mucorales</taxon>
        <taxon>Mucorineae</taxon>
        <taxon>Mucoraceae</taxon>
        <taxon>Mucor</taxon>
    </lineage>
</organism>
<sequence>MNNSATVFRISKLEEEVSKLNDKMDRQYEMMKDLMQLLAPSFAQPMDGTITKEAQQASKQANQTGVANSLNPNLLGKRDIPKLLEEASQASKSTVYPPARPRLLALINYFKKENNICNLDIDDPANTRDYNILKTIARKTHDDLTEEILKKLKKTDSQAILPLSSNISSEVVSKYAYILENNAFHLGFPLHRCESSWAANLLLSRTEGTEQNRKTTW</sequence>
<reference evidence="2" key="1">
    <citation type="submission" date="2020-12" db="EMBL/GenBank/DDBJ databases">
        <title>Metabolic potential, ecology and presence of endohyphal bacteria is reflected in genomic diversity of Mucoromycotina.</title>
        <authorList>
            <person name="Muszewska A."/>
            <person name="Okrasinska A."/>
            <person name="Steczkiewicz K."/>
            <person name="Drgas O."/>
            <person name="Orlowska M."/>
            <person name="Perlinska-Lenart U."/>
            <person name="Aleksandrzak-Piekarczyk T."/>
            <person name="Szatraj K."/>
            <person name="Zielenkiewicz U."/>
            <person name="Pilsyk S."/>
            <person name="Malc E."/>
            <person name="Mieczkowski P."/>
            <person name="Kruszewska J.S."/>
            <person name="Biernat P."/>
            <person name="Pawlowska J."/>
        </authorList>
    </citation>
    <scope>NUCLEOTIDE SEQUENCE</scope>
    <source>
        <strain evidence="2">WA0000017839</strain>
    </source>
</reference>
<dbReference type="AlphaFoldDB" id="A0A8H7QHA7"/>
<proteinExistence type="predicted"/>
<evidence type="ECO:0000313" key="4">
    <source>
        <dbReference type="Proteomes" id="UP000603453"/>
    </source>
</evidence>
<dbReference type="EMBL" id="JAEPRD010000016">
    <property type="protein sequence ID" value="KAG2209280.1"/>
    <property type="molecule type" value="Genomic_DNA"/>
</dbReference>
<gene>
    <name evidence="2" type="ORF">INT47_002770</name>
    <name evidence="3" type="ORF">INT47_005572</name>
</gene>
<protein>
    <submittedName>
        <fullName evidence="2">Uncharacterized protein</fullName>
    </submittedName>
</protein>
<evidence type="ECO:0000256" key="1">
    <source>
        <dbReference type="SAM" id="MobiDB-lite"/>
    </source>
</evidence>
<dbReference type="OrthoDB" id="2285169at2759"/>
<feature type="compositionally biased region" description="Polar residues" evidence="1">
    <location>
        <begin position="52"/>
        <end position="72"/>
    </location>
</feature>